<comment type="subcellular location">
    <subcellularLocation>
        <location evidence="1">Cell membrane</location>
        <topology evidence="1">Multi-pass membrane protein</topology>
    </subcellularLocation>
    <subcellularLocation>
        <location evidence="6">Membrane</location>
        <topology evidence="6">Multi-pass membrane protein</topology>
    </subcellularLocation>
</comment>
<protein>
    <submittedName>
        <fullName evidence="10">MotA/TolQ/ExbB proton channel family protein</fullName>
    </submittedName>
</protein>
<keyword evidence="11" id="KW-1185">Reference proteome</keyword>
<dbReference type="SUPFAM" id="SSF58113">
    <property type="entry name" value="Apolipoprotein A-I"/>
    <property type="match status" value="1"/>
</dbReference>
<evidence type="ECO:0000256" key="6">
    <source>
        <dbReference type="RuleBase" id="RU004057"/>
    </source>
</evidence>
<feature type="domain" description="MotA/TolQ/ExbB proton channel" evidence="9">
    <location>
        <begin position="107"/>
        <end position="180"/>
    </location>
</feature>
<sequence>MLESILGIFASEQKVEAILSNPMIELIFMILFITFIVTLFVHLALYSRLKRLRNYLNGTNRMDIAPLSAFKEEYDQKQHSESVRVETFVQEKFSSWRVFSVPVVSLIKMVQMTVSIFILTGVLGTFIGLTISLGSINGTGDQLVENVASVLSGIDIAFYTSIAGMGFSLIMTVLLKVFNNEHMLTDIMLKVESFLEGNEKNGMGRLIDVSESINQSIVNLQKSNQQSLQGIEQAFEGFQEYTTGLQQSAQDLAKFNEGLSSNLTKFQELFENMKEVTDGFSEGTKRLNENFDSLFSYFKNLDRKNERMVKAFENTFEKVKEVSTAQVDTLDKFDESVVDLKTFTSSILQEQKSVQDTFDRIMHQCNELTNKMEAHNKDFKQVFGSDLHSELSGISSYLGQLTKDFDRLGESIVQLPQALEVINRTQAEHKHLLSDRFEELKEFNRNFNEHLKKHVTDSMAFEKHMQEASQTYEQVGMKNNQLIQEINSTITQMNQVFHNKENQLEASVGILKDTLSSYVNSLEGTLGDRIDHVVRNISNSLETTNDSIKREFQEIRRLSEEILQSNSRYTQQMLQELSREIQSLNRQLGIIGQQQAAPRQNGMGPNMGMRQNEY</sequence>
<dbReference type="AlphaFoldDB" id="A0A1I0FEQ0"/>
<dbReference type="Pfam" id="PF01618">
    <property type="entry name" value="MotA_ExbB"/>
    <property type="match status" value="1"/>
</dbReference>
<dbReference type="RefSeq" id="WP_090871188.1">
    <property type="nucleotide sequence ID" value="NZ_FOHE01000015.1"/>
</dbReference>
<evidence type="ECO:0000256" key="2">
    <source>
        <dbReference type="ARBA" id="ARBA00022475"/>
    </source>
</evidence>
<keyword evidence="2" id="KW-1003">Cell membrane</keyword>
<keyword evidence="6" id="KW-0653">Protein transport</keyword>
<comment type="similarity">
    <text evidence="6">Belongs to the exbB/tolQ family.</text>
</comment>
<organism evidence="10 11">
    <name type="scientific">Oceanobacillus limi</name>
    <dbReference type="NCBI Taxonomy" id="930131"/>
    <lineage>
        <taxon>Bacteria</taxon>
        <taxon>Bacillati</taxon>
        <taxon>Bacillota</taxon>
        <taxon>Bacilli</taxon>
        <taxon>Bacillales</taxon>
        <taxon>Bacillaceae</taxon>
        <taxon>Oceanobacillus</taxon>
    </lineage>
</organism>
<keyword evidence="5 8" id="KW-0472">Membrane</keyword>
<feature type="transmembrane region" description="Helical" evidence="8">
    <location>
        <begin position="26"/>
        <end position="46"/>
    </location>
</feature>
<dbReference type="STRING" id="930131.SAMN05216389_11515"/>
<dbReference type="Proteomes" id="UP000198618">
    <property type="component" value="Unassembled WGS sequence"/>
</dbReference>
<keyword evidence="4 8" id="KW-1133">Transmembrane helix</keyword>
<dbReference type="GO" id="GO:0015031">
    <property type="term" value="P:protein transport"/>
    <property type="evidence" value="ECO:0007669"/>
    <property type="project" value="UniProtKB-KW"/>
</dbReference>
<evidence type="ECO:0000256" key="7">
    <source>
        <dbReference type="SAM" id="MobiDB-lite"/>
    </source>
</evidence>
<keyword evidence="3 8" id="KW-0812">Transmembrane</keyword>
<evidence type="ECO:0000259" key="9">
    <source>
        <dbReference type="Pfam" id="PF01618"/>
    </source>
</evidence>
<evidence type="ECO:0000313" key="11">
    <source>
        <dbReference type="Proteomes" id="UP000198618"/>
    </source>
</evidence>
<dbReference type="InterPro" id="IPR002898">
    <property type="entry name" value="MotA_ExbB_proton_chnl"/>
</dbReference>
<dbReference type="EMBL" id="FOHE01000015">
    <property type="protein sequence ID" value="SET56746.1"/>
    <property type="molecule type" value="Genomic_DNA"/>
</dbReference>
<accession>A0A1I0FEQ0</accession>
<proteinExistence type="inferred from homology"/>
<evidence type="ECO:0000256" key="1">
    <source>
        <dbReference type="ARBA" id="ARBA00004651"/>
    </source>
</evidence>
<evidence type="ECO:0000256" key="3">
    <source>
        <dbReference type="ARBA" id="ARBA00022692"/>
    </source>
</evidence>
<evidence type="ECO:0000256" key="5">
    <source>
        <dbReference type="ARBA" id="ARBA00023136"/>
    </source>
</evidence>
<name>A0A1I0FEQ0_9BACI</name>
<evidence type="ECO:0000313" key="10">
    <source>
        <dbReference type="EMBL" id="SET56746.1"/>
    </source>
</evidence>
<feature type="transmembrane region" description="Helical" evidence="8">
    <location>
        <begin position="156"/>
        <end position="178"/>
    </location>
</feature>
<evidence type="ECO:0000256" key="4">
    <source>
        <dbReference type="ARBA" id="ARBA00022989"/>
    </source>
</evidence>
<dbReference type="OrthoDB" id="2809136at2"/>
<feature type="region of interest" description="Disordered" evidence="7">
    <location>
        <begin position="593"/>
        <end position="614"/>
    </location>
</feature>
<gene>
    <name evidence="10" type="ORF">SAMN05216389_11515</name>
</gene>
<dbReference type="Gene3D" id="1.20.120.20">
    <property type="entry name" value="Apolipoprotein"/>
    <property type="match status" value="1"/>
</dbReference>
<evidence type="ECO:0000256" key="8">
    <source>
        <dbReference type="SAM" id="Phobius"/>
    </source>
</evidence>
<reference evidence="10 11" key="1">
    <citation type="submission" date="2016-10" db="EMBL/GenBank/DDBJ databases">
        <authorList>
            <person name="de Groot N.N."/>
        </authorList>
    </citation>
    <scope>NUCLEOTIDE SEQUENCE [LARGE SCALE GENOMIC DNA]</scope>
    <source>
        <strain evidence="10 11">IBRC-M 10780</strain>
    </source>
</reference>
<feature type="transmembrane region" description="Helical" evidence="8">
    <location>
        <begin position="116"/>
        <end position="136"/>
    </location>
</feature>
<keyword evidence="6" id="KW-0813">Transport</keyword>
<dbReference type="GO" id="GO:0005886">
    <property type="term" value="C:plasma membrane"/>
    <property type="evidence" value="ECO:0007669"/>
    <property type="project" value="UniProtKB-SubCell"/>
</dbReference>
<dbReference type="Gene3D" id="1.10.287.950">
    <property type="entry name" value="Methyl-accepting chemotaxis protein"/>
    <property type="match status" value="1"/>
</dbReference>